<dbReference type="SUPFAM" id="SSF50475">
    <property type="entry name" value="FMN-binding split barrel"/>
    <property type="match status" value="1"/>
</dbReference>
<dbReference type="EMBL" id="JACJPW010000001">
    <property type="protein sequence ID" value="MBD2179546.1"/>
    <property type="molecule type" value="Genomic_DNA"/>
</dbReference>
<comment type="caution">
    <text evidence="2">The sequence shown here is derived from an EMBL/GenBank/DDBJ whole genome shotgun (WGS) entry which is preliminary data.</text>
</comment>
<evidence type="ECO:0000313" key="2">
    <source>
        <dbReference type="EMBL" id="MBD2179546.1"/>
    </source>
</evidence>
<gene>
    <name evidence="2" type="ORF">H6G03_00165</name>
</gene>
<reference evidence="2" key="2">
    <citation type="submission" date="2020-08" db="EMBL/GenBank/DDBJ databases">
        <authorList>
            <person name="Chen M."/>
            <person name="Teng W."/>
            <person name="Zhao L."/>
            <person name="Hu C."/>
            <person name="Zhou Y."/>
            <person name="Han B."/>
            <person name="Song L."/>
            <person name="Shu W."/>
        </authorList>
    </citation>
    <scope>NUCLEOTIDE SEQUENCE</scope>
    <source>
        <strain evidence="2">FACHB-1375</strain>
    </source>
</reference>
<protein>
    <submittedName>
        <fullName evidence="2">DUF2470 domain-containing protein</fullName>
    </submittedName>
</protein>
<sequence>MSEPFSTQVSDRICSHMNEDRGDALLIYAQTFGSLTHATSAQMLSIDPEGMNLSVQVNNATLPVRIQFDHVLKNSEDAHDTLIAMVGQGRSQG</sequence>
<organism evidence="2 3">
    <name type="scientific">Aerosakkonema funiforme FACHB-1375</name>
    <dbReference type="NCBI Taxonomy" id="2949571"/>
    <lineage>
        <taxon>Bacteria</taxon>
        <taxon>Bacillati</taxon>
        <taxon>Cyanobacteriota</taxon>
        <taxon>Cyanophyceae</taxon>
        <taxon>Oscillatoriophycideae</taxon>
        <taxon>Aerosakkonematales</taxon>
        <taxon>Aerosakkonemataceae</taxon>
        <taxon>Aerosakkonema</taxon>
    </lineage>
</organism>
<reference evidence="2" key="1">
    <citation type="journal article" date="2015" name="ISME J.">
        <title>Draft Genome Sequence of Streptomyces incarnatus NRRL8089, which Produces the Nucleoside Antibiotic Sinefungin.</title>
        <authorList>
            <person name="Oshima K."/>
            <person name="Hattori M."/>
            <person name="Shimizu H."/>
            <person name="Fukuda K."/>
            <person name="Nemoto M."/>
            <person name="Inagaki K."/>
            <person name="Tamura T."/>
        </authorList>
    </citation>
    <scope>NUCLEOTIDE SEQUENCE</scope>
    <source>
        <strain evidence="2">FACHB-1375</strain>
    </source>
</reference>
<evidence type="ECO:0000259" key="1">
    <source>
        <dbReference type="Pfam" id="PF10615"/>
    </source>
</evidence>
<dbReference type="InterPro" id="IPR037119">
    <property type="entry name" value="Haem_oxidase_HugZ-like_sf"/>
</dbReference>
<dbReference type="RefSeq" id="WP_190460841.1">
    <property type="nucleotide sequence ID" value="NZ_JACJPW010000001.1"/>
</dbReference>
<feature type="domain" description="DUF2470" evidence="1">
    <location>
        <begin position="10"/>
        <end position="85"/>
    </location>
</feature>
<dbReference type="AlphaFoldDB" id="A0A926V981"/>
<dbReference type="Proteomes" id="UP000641646">
    <property type="component" value="Unassembled WGS sequence"/>
</dbReference>
<dbReference type="Pfam" id="PF10615">
    <property type="entry name" value="DUF2470"/>
    <property type="match status" value="1"/>
</dbReference>
<evidence type="ECO:0000313" key="3">
    <source>
        <dbReference type="Proteomes" id="UP000641646"/>
    </source>
</evidence>
<accession>A0A926V981</accession>
<keyword evidence="3" id="KW-1185">Reference proteome</keyword>
<name>A0A926V981_9CYAN</name>
<proteinExistence type="predicted"/>
<dbReference type="Gene3D" id="3.20.180.10">
    <property type="entry name" value="PNP-oxidase-like"/>
    <property type="match status" value="1"/>
</dbReference>
<dbReference type="InterPro" id="IPR019595">
    <property type="entry name" value="DUF2470"/>
</dbReference>